<dbReference type="Pfam" id="PF00034">
    <property type="entry name" value="Cytochrom_C"/>
    <property type="match status" value="1"/>
</dbReference>
<protein>
    <submittedName>
        <fullName evidence="9">Cytochrome C</fullName>
    </submittedName>
</protein>
<proteinExistence type="predicted"/>
<sequence>MKQFVIAAALLAAAASAHAAVDAAKAQAIANKNACMGCHQVDKKLVGPAFKDVAAKYKGDKDALTKLSAKVKNGGSGVWGPVPMPANAAVSDADIKTVVEWVLAGAPAK</sequence>
<keyword evidence="5 6" id="KW-0408">Iron</keyword>
<dbReference type="PRINTS" id="PR00606">
    <property type="entry name" value="CYTCHROMECID"/>
</dbReference>
<evidence type="ECO:0000256" key="2">
    <source>
        <dbReference type="ARBA" id="ARBA00022617"/>
    </source>
</evidence>
<dbReference type="EMBL" id="PJRP01000001">
    <property type="protein sequence ID" value="PLQ01754.1"/>
    <property type="molecule type" value="Genomic_DNA"/>
</dbReference>
<evidence type="ECO:0000256" key="6">
    <source>
        <dbReference type="PIRSR" id="PIRSR602324-1"/>
    </source>
</evidence>
<dbReference type="STRING" id="82633.GCA_000974605_05732"/>
<feature type="binding site" description="covalent" evidence="6">
    <location>
        <position position="84"/>
    </location>
    <ligand>
        <name>heme c</name>
        <dbReference type="ChEBI" id="CHEBI:61717"/>
    </ligand>
</feature>
<organism evidence="9 10">
    <name type="scientific">Cupriavidus pauculus</name>
    <dbReference type="NCBI Taxonomy" id="82633"/>
    <lineage>
        <taxon>Bacteria</taxon>
        <taxon>Pseudomonadati</taxon>
        <taxon>Pseudomonadota</taxon>
        <taxon>Betaproteobacteria</taxon>
        <taxon>Burkholderiales</taxon>
        <taxon>Burkholderiaceae</taxon>
        <taxon>Cupriavidus</taxon>
    </lineage>
</organism>
<dbReference type="InterPro" id="IPR009056">
    <property type="entry name" value="Cyt_c-like_dom"/>
</dbReference>
<dbReference type="RefSeq" id="WP_066736677.1">
    <property type="nucleotide sequence ID" value="NZ_PJRP01000001.1"/>
</dbReference>
<keyword evidence="2 6" id="KW-0349">Heme</keyword>
<evidence type="ECO:0000256" key="4">
    <source>
        <dbReference type="ARBA" id="ARBA00022982"/>
    </source>
</evidence>
<evidence type="ECO:0000256" key="5">
    <source>
        <dbReference type="ARBA" id="ARBA00023004"/>
    </source>
</evidence>
<feature type="domain" description="Cytochrome c" evidence="8">
    <location>
        <begin position="21"/>
        <end position="106"/>
    </location>
</feature>
<keyword evidence="7" id="KW-0732">Signal</keyword>
<dbReference type="SUPFAM" id="SSF46626">
    <property type="entry name" value="Cytochrome c"/>
    <property type="match status" value="1"/>
</dbReference>
<dbReference type="InterPro" id="IPR036909">
    <property type="entry name" value="Cyt_c-like_dom_sf"/>
</dbReference>
<dbReference type="GO" id="GO:0005506">
    <property type="term" value="F:iron ion binding"/>
    <property type="evidence" value="ECO:0007669"/>
    <property type="project" value="InterPro"/>
</dbReference>
<reference evidence="9 10" key="1">
    <citation type="submission" date="2017-12" db="EMBL/GenBank/DDBJ databases">
        <title>Genome sequence of the active heterotrophic nitrifier-denitrifier, Cupriavidus pauculus UM1.</title>
        <authorList>
            <person name="Putonti C."/>
            <person name="Castignetti D."/>
        </authorList>
    </citation>
    <scope>NUCLEOTIDE SEQUENCE [LARGE SCALE GENOMIC DNA]</scope>
    <source>
        <strain evidence="9 10">UM1</strain>
    </source>
</reference>
<dbReference type="Gene3D" id="1.10.760.10">
    <property type="entry name" value="Cytochrome c-like domain"/>
    <property type="match status" value="1"/>
</dbReference>
<keyword evidence="1" id="KW-0813">Transport</keyword>
<dbReference type="PROSITE" id="PS51007">
    <property type="entry name" value="CYTC"/>
    <property type="match status" value="1"/>
</dbReference>
<comment type="caution">
    <text evidence="9">The sequence shown here is derived from an EMBL/GenBank/DDBJ whole genome shotgun (WGS) entry which is preliminary data.</text>
</comment>
<feature type="binding site" description="covalent" evidence="6">
    <location>
        <position position="39"/>
    </location>
    <ligand>
        <name>heme c</name>
        <dbReference type="ChEBI" id="CHEBI:61717"/>
    </ligand>
</feature>
<evidence type="ECO:0000256" key="1">
    <source>
        <dbReference type="ARBA" id="ARBA00022448"/>
    </source>
</evidence>
<name>A0A2N5CHR1_9BURK</name>
<dbReference type="GO" id="GO:0009055">
    <property type="term" value="F:electron transfer activity"/>
    <property type="evidence" value="ECO:0007669"/>
    <property type="project" value="InterPro"/>
</dbReference>
<dbReference type="OrthoDB" id="9814063at2"/>
<feature type="chain" id="PRO_5014917686" evidence="7">
    <location>
        <begin position="20"/>
        <end position="109"/>
    </location>
</feature>
<comment type="PTM">
    <text evidence="6">Binds 1 heme c group covalently per subunit.</text>
</comment>
<gene>
    <name evidence="9" type="ORF">CYJ10_00090</name>
</gene>
<accession>A0A2N5CHR1</accession>
<dbReference type="Proteomes" id="UP000234341">
    <property type="component" value="Unassembled WGS sequence"/>
</dbReference>
<dbReference type="GO" id="GO:0020037">
    <property type="term" value="F:heme binding"/>
    <property type="evidence" value="ECO:0007669"/>
    <property type="project" value="InterPro"/>
</dbReference>
<evidence type="ECO:0000313" key="9">
    <source>
        <dbReference type="EMBL" id="PLQ01754.1"/>
    </source>
</evidence>
<dbReference type="InterPro" id="IPR002324">
    <property type="entry name" value="Cyt_c_ID"/>
</dbReference>
<dbReference type="AlphaFoldDB" id="A0A2N5CHR1"/>
<feature type="signal peptide" evidence="7">
    <location>
        <begin position="1"/>
        <end position="19"/>
    </location>
</feature>
<evidence type="ECO:0000256" key="7">
    <source>
        <dbReference type="SAM" id="SignalP"/>
    </source>
</evidence>
<evidence type="ECO:0000259" key="8">
    <source>
        <dbReference type="PROSITE" id="PS51007"/>
    </source>
</evidence>
<evidence type="ECO:0000256" key="3">
    <source>
        <dbReference type="ARBA" id="ARBA00022723"/>
    </source>
</evidence>
<evidence type="ECO:0000313" key="10">
    <source>
        <dbReference type="Proteomes" id="UP000234341"/>
    </source>
</evidence>
<keyword evidence="4" id="KW-0249">Electron transport</keyword>
<feature type="binding site" description="covalent" evidence="6">
    <location>
        <position position="35"/>
    </location>
    <ligand>
        <name>heme c</name>
        <dbReference type="ChEBI" id="CHEBI:61717"/>
    </ligand>
</feature>
<keyword evidence="3 6" id="KW-0479">Metal-binding</keyword>